<evidence type="ECO:0000256" key="5">
    <source>
        <dbReference type="ARBA" id="ARBA00023004"/>
    </source>
</evidence>
<evidence type="ECO:0000313" key="7">
    <source>
        <dbReference type="EMBL" id="SDL44532.1"/>
    </source>
</evidence>
<proteinExistence type="predicted"/>
<protein>
    <submittedName>
        <fullName evidence="7">2OG-Fe(II) oxygenase superfamily protein</fullName>
    </submittedName>
</protein>
<keyword evidence="2" id="KW-0479">Metal-binding</keyword>
<evidence type="ECO:0000259" key="6">
    <source>
        <dbReference type="SMART" id="SM00702"/>
    </source>
</evidence>
<reference evidence="7 8" key="1">
    <citation type="submission" date="2016-10" db="EMBL/GenBank/DDBJ databases">
        <authorList>
            <person name="de Groot N.N."/>
        </authorList>
    </citation>
    <scope>NUCLEOTIDE SEQUENCE [LARGE SCALE GENOMIC DNA]</scope>
    <source>
        <strain evidence="7 8">JCM 21544</strain>
    </source>
</reference>
<dbReference type="InterPro" id="IPR006620">
    <property type="entry name" value="Pro_4_hyd_alph"/>
</dbReference>
<evidence type="ECO:0000256" key="4">
    <source>
        <dbReference type="ARBA" id="ARBA00023002"/>
    </source>
</evidence>
<dbReference type="GO" id="GO:0005506">
    <property type="term" value="F:iron ion binding"/>
    <property type="evidence" value="ECO:0007669"/>
    <property type="project" value="InterPro"/>
</dbReference>
<evidence type="ECO:0000256" key="2">
    <source>
        <dbReference type="ARBA" id="ARBA00022723"/>
    </source>
</evidence>
<dbReference type="STRING" id="137658.SAMN05216186_12143"/>
<keyword evidence="5" id="KW-0408">Iron</keyword>
<dbReference type="EMBL" id="FNFD01000021">
    <property type="protein sequence ID" value="SDL44532.1"/>
    <property type="molecule type" value="Genomic_DNA"/>
</dbReference>
<comment type="cofactor">
    <cofactor evidence="1">
        <name>L-ascorbate</name>
        <dbReference type="ChEBI" id="CHEBI:38290"/>
    </cofactor>
</comment>
<dbReference type="GO" id="GO:0031418">
    <property type="term" value="F:L-ascorbic acid binding"/>
    <property type="evidence" value="ECO:0007669"/>
    <property type="project" value="InterPro"/>
</dbReference>
<dbReference type="Gene3D" id="2.60.120.620">
    <property type="entry name" value="q2cbj1_9rhob like domain"/>
    <property type="match status" value="1"/>
</dbReference>
<evidence type="ECO:0000256" key="1">
    <source>
        <dbReference type="ARBA" id="ARBA00001961"/>
    </source>
</evidence>
<dbReference type="PANTHER" id="PTHR10869:SF236">
    <property type="entry name" value="PROLYL 4-HYDROXYLASE ALPHA SUBUNIT DOMAIN-CONTAINING PROTEIN"/>
    <property type="match status" value="1"/>
</dbReference>
<organism evidence="7 8">
    <name type="scientific">Pseudomonas indica</name>
    <dbReference type="NCBI Taxonomy" id="137658"/>
    <lineage>
        <taxon>Bacteria</taxon>
        <taxon>Pseudomonadati</taxon>
        <taxon>Pseudomonadota</taxon>
        <taxon>Gammaproteobacteria</taxon>
        <taxon>Pseudomonadales</taxon>
        <taxon>Pseudomonadaceae</taxon>
        <taxon>Pseudomonas</taxon>
    </lineage>
</organism>
<keyword evidence="4" id="KW-0560">Oxidoreductase</keyword>
<evidence type="ECO:0000313" key="8">
    <source>
        <dbReference type="Proteomes" id="UP000198706"/>
    </source>
</evidence>
<sequence length="189" mass="22338">MKRIDYGADIFTLADFLSPSECGQYIALSQRMGYEEAAIQTRSGAELIKDVRNNDRVIFDDPALAQHLFERARPLLPDDSPDWRLSGFNERFRFYRYVPGQFFTWHKDGFYRRNDDEISQYTFLIYLNDGYQGGETEFKWDIVKPEAGMALVFPHLMMHQGRTLDVGVKYVLRTDVMYERHRPTRHYLS</sequence>
<dbReference type="AlphaFoldDB" id="A0A1G9K4F3"/>
<dbReference type="InterPro" id="IPR045054">
    <property type="entry name" value="P4HA-like"/>
</dbReference>
<evidence type="ECO:0000256" key="3">
    <source>
        <dbReference type="ARBA" id="ARBA00022964"/>
    </source>
</evidence>
<accession>A0A1G9K4F3</accession>
<dbReference type="SMART" id="SM00702">
    <property type="entry name" value="P4Hc"/>
    <property type="match status" value="1"/>
</dbReference>
<name>A0A1G9K4F3_9PSED</name>
<dbReference type="InterPro" id="IPR044862">
    <property type="entry name" value="Pro_4_hyd_alph_FE2OG_OXY"/>
</dbReference>
<keyword evidence="8" id="KW-1185">Reference proteome</keyword>
<feature type="domain" description="Prolyl 4-hydroxylase alpha subunit" evidence="6">
    <location>
        <begin position="8"/>
        <end position="177"/>
    </location>
</feature>
<dbReference type="Pfam" id="PF13640">
    <property type="entry name" value="2OG-FeII_Oxy_3"/>
    <property type="match status" value="1"/>
</dbReference>
<dbReference type="Proteomes" id="UP000198706">
    <property type="component" value="Unassembled WGS sequence"/>
</dbReference>
<dbReference type="PANTHER" id="PTHR10869">
    <property type="entry name" value="PROLYL 4-HYDROXYLASE ALPHA SUBUNIT"/>
    <property type="match status" value="1"/>
</dbReference>
<dbReference type="RefSeq" id="WP_084338785.1">
    <property type="nucleotide sequence ID" value="NZ_FNFD01000021.1"/>
</dbReference>
<dbReference type="GO" id="GO:0004656">
    <property type="term" value="F:procollagen-proline 4-dioxygenase activity"/>
    <property type="evidence" value="ECO:0007669"/>
    <property type="project" value="TreeGrafter"/>
</dbReference>
<gene>
    <name evidence="7" type="ORF">SAMN05216186_12143</name>
</gene>
<keyword evidence="3" id="KW-0223">Dioxygenase</keyword>